<evidence type="ECO:0000256" key="5">
    <source>
        <dbReference type="ARBA" id="ARBA00022980"/>
    </source>
</evidence>
<dbReference type="InterPro" id="IPR021757">
    <property type="entry name" value="Ribosomal_mL46_N"/>
</dbReference>
<proteinExistence type="inferred from homology"/>
<keyword evidence="7" id="KW-0687">Ribonucleoprotein</keyword>
<dbReference type="PROSITE" id="PS51462">
    <property type="entry name" value="NUDIX"/>
    <property type="match status" value="1"/>
</dbReference>
<dbReference type="Gene3D" id="3.90.79.10">
    <property type="entry name" value="Nucleoside Triphosphate Pyrophosphohydrolase"/>
    <property type="match status" value="1"/>
</dbReference>
<evidence type="ECO:0000256" key="8">
    <source>
        <dbReference type="ARBA" id="ARBA00035190"/>
    </source>
</evidence>
<keyword evidence="6" id="KW-0496">Mitochondrion</keyword>
<keyword evidence="4" id="KW-0809">Transit peptide</keyword>
<evidence type="ECO:0000256" key="1">
    <source>
        <dbReference type="ARBA" id="ARBA00004173"/>
    </source>
</evidence>
<organism evidence="11 12">
    <name type="scientific">Dissophora globulifera</name>
    <dbReference type="NCBI Taxonomy" id="979702"/>
    <lineage>
        <taxon>Eukaryota</taxon>
        <taxon>Fungi</taxon>
        <taxon>Fungi incertae sedis</taxon>
        <taxon>Mucoromycota</taxon>
        <taxon>Mortierellomycotina</taxon>
        <taxon>Mortierellomycetes</taxon>
        <taxon>Mortierellales</taxon>
        <taxon>Mortierellaceae</taxon>
        <taxon>Dissophora</taxon>
    </lineage>
</organism>
<dbReference type="PANTHER" id="PTHR13124">
    <property type="entry name" value="39S RIBOSOMAL PROTEIN L46, MITOCHONDRIAL PRECURSOR-RELATED"/>
    <property type="match status" value="1"/>
</dbReference>
<feature type="compositionally biased region" description="Basic and acidic residues" evidence="9">
    <location>
        <begin position="128"/>
        <end position="137"/>
    </location>
</feature>
<evidence type="ECO:0000256" key="3">
    <source>
        <dbReference type="ARBA" id="ARBA00022801"/>
    </source>
</evidence>
<feature type="compositionally biased region" description="Low complexity" evidence="9">
    <location>
        <begin position="139"/>
        <end position="165"/>
    </location>
</feature>
<dbReference type="OrthoDB" id="414075at2759"/>
<evidence type="ECO:0000256" key="4">
    <source>
        <dbReference type="ARBA" id="ARBA00022946"/>
    </source>
</evidence>
<sequence>MSSILRRQVFRAAAGSFAAVPRMQIQAIPARLTLTARSYASASAQEAPLKSNVSMTSSAVVSSTKNLIIDNTRIVAGVVVSRQPLILRDLSPFEQEYFLYQKQLERDNAAPFGAEFYFKKGSVAERRWKQQEAERNARSSTSTSSSSSSSSASASSAASKATGSEASEELTEEDRVAAMESKIEFNDRVTEADRKNDVRSLERALQRTLYLIVKKPREEHSWQFPQGGVRLCENLQEAASRELQEECGGNMDLWFVGRVPIGHHVYSHPKGFQTEAAVAVKGTKVFFMKAHIFAGQVQVDNKEIVDFAWVTKEEMKNYVSEDYYKVVEDMLSDF</sequence>
<dbReference type="InterPro" id="IPR020084">
    <property type="entry name" value="NUDIX_hydrolase_CS"/>
</dbReference>
<dbReference type="Pfam" id="PF00293">
    <property type="entry name" value="NUDIX"/>
    <property type="match status" value="1"/>
</dbReference>
<dbReference type="SUPFAM" id="SSF55811">
    <property type="entry name" value="Nudix"/>
    <property type="match status" value="1"/>
</dbReference>
<dbReference type="InterPro" id="IPR000086">
    <property type="entry name" value="NUDIX_hydrolase_dom"/>
</dbReference>
<keyword evidence="3" id="KW-0378">Hydrolase</keyword>
<feature type="domain" description="Nudix hydrolase" evidence="10">
    <location>
        <begin position="192"/>
        <end position="332"/>
    </location>
</feature>
<evidence type="ECO:0000313" key="12">
    <source>
        <dbReference type="Proteomes" id="UP000738325"/>
    </source>
</evidence>
<dbReference type="GO" id="GO:0005762">
    <property type="term" value="C:mitochondrial large ribosomal subunit"/>
    <property type="evidence" value="ECO:0007669"/>
    <property type="project" value="TreeGrafter"/>
</dbReference>
<evidence type="ECO:0000256" key="6">
    <source>
        <dbReference type="ARBA" id="ARBA00023128"/>
    </source>
</evidence>
<dbReference type="GO" id="GO:0003735">
    <property type="term" value="F:structural constituent of ribosome"/>
    <property type="evidence" value="ECO:0007669"/>
    <property type="project" value="InterPro"/>
</dbReference>
<gene>
    <name evidence="11" type="primary">MRPL17</name>
    <name evidence="11" type="ORF">BGZ99_007357</name>
</gene>
<dbReference type="FunFam" id="3.90.79.10:FF:000018">
    <property type="entry name" value="39S ribosomal protein L46, mitochondrial"/>
    <property type="match status" value="1"/>
</dbReference>
<dbReference type="Pfam" id="PF11788">
    <property type="entry name" value="MRP-L46"/>
    <property type="match status" value="1"/>
</dbReference>
<name>A0A9P6RDM9_9FUNG</name>
<evidence type="ECO:0000256" key="7">
    <source>
        <dbReference type="ARBA" id="ARBA00023274"/>
    </source>
</evidence>
<evidence type="ECO:0000259" key="10">
    <source>
        <dbReference type="PROSITE" id="PS51462"/>
    </source>
</evidence>
<dbReference type="InterPro" id="IPR040008">
    <property type="entry name" value="Ribosomal_mL46"/>
</dbReference>
<comment type="subcellular location">
    <subcellularLocation>
        <location evidence="1">Mitochondrion</location>
    </subcellularLocation>
</comment>
<accession>A0A9P6RDM9</accession>
<dbReference type="CDD" id="cd04661">
    <property type="entry name" value="NUDIX_MRP_L46"/>
    <property type="match status" value="1"/>
</dbReference>
<feature type="region of interest" description="Disordered" evidence="9">
    <location>
        <begin position="128"/>
        <end position="175"/>
    </location>
</feature>
<dbReference type="Proteomes" id="UP000738325">
    <property type="component" value="Unassembled WGS sequence"/>
</dbReference>
<dbReference type="EMBL" id="JAAAIP010000527">
    <property type="protein sequence ID" value="KAG0315604.1"/>
    <property type="molecule type" value="Genomic_DNA"/>
</dbReference>
<keyword evidence="12" id="KW-1185">Reference proteome</keyword>
<dbReference type="PANTHER" id="PTHR13124:SF12">
    <property type="entry name" value="LARGE RIBOSOMAL SUBUNIT PROTEIN ML46"/>
    <property type="match status" value="1"/>
</dbReference>
<dbReference type="InterPro" id="IPR015797">
    <property type="entry name" value="NUDIX_hydrolase-like_dom_sf"/>
</dbReference>
<dbReference type="PROSITE" id="PS00893">
    <property type="entry name" value="NUDIX_BOX"/>
    <property type="match status" value="1"/>
</dbReference>
<evidence type="ECO:0000313" key="11">
    <source>
        <dbReference type="EMBL" id="KAG0315604.1"/>
    </source>
</evidence>
<evidence type="ECO:0000256" key="2">
    <source>
        <dbReference type="ARBA" id="ARBA00009070"/>
    </source>
</evidence>
<dbReference type="GO" id="GO:0005743">
    <property type="term" value="C:mitochondrial inner membrane"/>
    <property type="evidence" value="ECO:0007669"/>
    <property type="project" value="UniProtKB-ARBA"/>
</dbReference>
<dbReference type="InterPro" id="IPR033650">
    <property type="entry name" value="Ribosomal_mL46_NUDIX"/>
</dbReference>
<dbReference type="AlphaFoldDB" id="A0A9P6RDM9"/>
<comment type="caution">
    <text evidence="11">The sequence shown here is derived from an EMBL/GenBank/DDBJ whole genome shotgun (WGS) entry which is preliminary data.</text>
</comment>
<reference evidence="11" key="1">
    <citation type="journal article" date="2020" name="Fungal Divers.">
        <title>Resolving the Mortierellaceae phylogeny through synthesis of multi-gene phylogenetics and phylogenomics.</title>
        <authorList>
            <person name="Vandepol N."/>
            <person name="Liber J."/>
            <person name="Desiro A."/>
            <person name="Na H."/>
            <person name="Kennedy M."/>
            <person name="Barry K."/>
            <person name="Grigoriev I.V."/>
            <person name="Miller A.N."/>
            <person name="O'Donnell K."/>
            <person name="Stajich J.E."/>
            <person name="Bonito G."/>
        </authorList>
    </citation>
    <scope>NUCLEOTIDE SEQUENCE</scope>
    <source>
        <strain evidence="11">REB-010B</strain>
    </source>
</reference>
<dbReference type="GO" id="GO:0016787">
    <property type="term" value="F:hydrolase activity"/>
    <property type="evidence" value="ECO:0007669"/>
    <property type="project" value="UniProtKB-KW"/>
</dbReference>
<evidence type="ECO:0000256" key="9">
    <source>
        <dbReference type="SAM" id="MobiDB-lite"/>
    </source>
</evidence>
<keyword evidence="5 11" id="KW-0689">Ribosomal protein</keyword>
<protein>
    <recommendedName>
        <fullName evidence="8">Large ribosomal subunit protein mL46</fullName>
    </recommendedName>
</protein>
<comment type="similarity">
    <text evidence="2">Belongs to the mitochondrion-specific ribosomal protein mL46 family.</text>
</comment>